<proteinExistence type="inferred from homology"/>
<dbReference type="PANTHER" id="PTHR46825:SF9">
    <property type="entry name" value="BETA-LACTAMASE-RELATED DOMAIN-CONTAINING PROTEIN"/>
    <property type="match status" value="1"/>
</dbReference>
<dbReference type="PANTHER" id="PTHR46825">
    <property type="entry name" value="D-ALANYL-D-ALANINE-CARBOXYPEPTIDASE/ENDOPEPTIDASE AMPH"/>
    <property type="match status" value="1"/>
</dbReference>
<dbReference type="InterPro" id="IPR021860">
    <property type="entry name" value="Peptidase_S12_Pab87-rel_C"/>
</dbReference>
<protein>
    <submittedName>
        <fullName evidence="5">Beta-lactamase family protein</fullName>
    </submittedName>
</protein>
<comment type="similarity">
    <text evidence="1">Belongs to the peptidase S12 family.</text>
</comment>
<dbReference type="InterPro" id="IPR001466">
    <property type="entry name" value="Beta-lactam-related"/>
</dbReference>
<dbReference type="SUPFAM" id="SSF56601">
    <property type="entry name" value="beta-lactamase/transpeptidase-like"/>
    <property type="match status" value="1"/>
</dbReference>
<dbReference type="InterPro" id="IPR050491">
    <property type="entry name" value="AmpC-like"/>
</dbReference>
<dbReference type="Gene3D" id="2.40.128.600">
    <property type="match status" value="1"/>
</dbReference>
<dbReference type="InterPro" id="IPR012338">
    <property type="entry name" value="Beta-lactam/transpept-like"/>
</dbReference>
<dbReference type="RefSeq" id="XP_040657833.1">
    <property type="nucleotide sequence ID" value="XM_040802800.1"/>
</dbReference>
<evidence type="ECO:0000313" key="5">
    <source>
        <dbReference type="EMBL" id="KYK58481.1"/>
    </source>
</evidence>
<comment type="caution">
    <text evidence="5">The sequence shown here is derived from an EMBL/GenBank/DDBJ whole genome shotgun (WGS) entry which is preliminary data.</text>
</comment>
<dbReference type="STRING" id="98403.A0A151GN69"/>
<dbReference type="Proteomes" id="UP000076580">
    <property type="component" value="Chromosome 02"/>
</dbReference>
<feature type="region of interest" description="Disordered" evidence="2">
    <location>
        <begin position="508"/>
        <end position="543"/>
    </location>
</feature>
<accession>A0A151GN69</accession>
<organism evidence="5 6">
    <name type="scientific">Drechmeria coniospora</name>
    <name type="common">Nematophagous fungus</name>
    <name type="synonym">Meria coniospora</name>
    <dbReference type="NCBI Taxonomy" id="98403"/>
    <lineage>
        <taxon>Eukaryota</taxon>
        <taxon>Fungi</taxon>
        <taxon>Dikarya</taxon>
        <taxon>Ascomycota</taxon>
        <taxon>Pezizomycotina</taxon>
        <taxon>Sordariomycetes</taxon>
        <taxon>Hypocreomycetidae</taxon>
        <taxon>Hypocreales</taxon>
        <taxon>Ophiocordycipitaceae</taxon>
        <taxon>Drechmeria</taxon>
    </lineage>
</organism>
<dbReference type="EMBL" id="LAYC01000002">
    <property type="protein sequence ID" value="KYK58481.1"/>
    <property type="molecule type" value="Genomic_DNA"/>
</dbReference>
<feature type="domain" description="Peptidase S12 Pab87-related C-terminal" evidence="4">
    <location>
        <begin position="406"/>
        <end position="503"/>
    </location>
</feature>
<sequence>MDLFQSAEFSSHVEELLEEHHVPGVAVAIVQDQTIASAGYGKHALEPSQPCTADSLFDIASVSKSLTAASVGLLIADDEKFPQIQYEATMSSLLPDDFVLASKQWTDSVTLEDVLSHRTGMPSHDLSYMNNGAAKPDDARSVTRNLRNLQFAAPIRTKYIYNNMMYTAATHLVEKMTGLGFVEFLGQRFFEPLGMESSFLQPECPRGKGLKERIAVGYIWEKDSESYRPIPIIDTPEVQGASSIVTSANDYIKWVKALMNKEGPITDDVYQELLKSRTLQNPYGDDLRPFTSPAVYAAGWEIYYYRGHMVVAHEGCIPGFAAHHFFLPAFKFGAVIFANANGGDKITSILMQELIDAAIGLPEADRLDWNKVESEEGSDESMSDEGSVDEVEEVRQELCPGIKESEGQKMPLEAYAGQYWNPGYHGMTVEVKDGGLFVDATDRSMGFTLTFTHVSEQTKYIAHVRDMFEGGSAPIRAEFRFDNDKVTKMGLHLESEVDEYIWFDRAHEEESAPTATEELAPEAAEESGWIVTEESEPMATEGS</sequence>
<dbReference type="Pfam" id="PF11954">
    <property type="entry name" value="DUF3471"/>
    <property type="match status" value="1"/>
</dbReference>
<dbReference type="AlphaFoldDB" id="A0A151GN69"/>
<evidence type="ECO:0000259" key="4">
    <source>
        <dbReference type="Pfam" id="PF11954"/>
    </source>
</evidence>
<name>A0A151GN69_DRECN</name>
<dbReference type="Gene3D" id="3.40.710.10">
    <property type="entry name" value="DD-peptidase/beta-lactamase superfamily"/>
    <property type="match status" value="1"/>
</dbReference>
<reference evidence="5 6" key="1">
    <citation type="journal article" date="2016" name="Sci. Rep.">
        <title>Insights into Adaptations to a Near-Obligate Nematode Endoparasitic Lifestyle from the Finished Genome of Drechmeria coniospora.</title>
        <authorList>
            <person name="Zhang L."/>
            <person name="Zhou Z."/>
            <person name="Guo Q."/>
            <person name="Fokkens L."/>
            <person name="Miskei M."/>
            <person name="Pocsi I."/>
            <person name="Zhang W."/>
            <person name="Chen M."/>
            <person name="Wang L."/>
            <person name="Sun Y."/>
            <person name="Donzelli B.G."/>
            <person name="Gibson D.M."/>
            <person name="Nelson D.R."/>
            <person name="Luo J.G."/>
            <person name="Rep M."/>
            <person name="Liu H."/>
            <person name="Yang S."/>
            <person name="Wang J."/>
            <person name="Krasnoff S.B."/>
            <person name="Xu Y."/>
            <person name="Molnar I."/>
            <person name="Lin M."/>
        </authorList>
    </citation>
    <scope>NUCLEOTIDE SEQUENCE [LARGE SCALE GENOMIC DNA]</scope>
    <source>
        <strain evidence="5 6">ARSEF 6962</strain>
    </source>
</reference>
<evidence type="ECO:0000256" key="2">
    <source>
        <dbReference type="SAM" id="MobiDB-lite"/>
    </source>
</evidence>
<dbReference type="InParanoid" id="A0A151GN69"/>
<feature type="domain" description="Beta-lactamase-related" evidence="3">
    <location>
        <begin position="10"/>
        <end position="344"/>
    </location>
</feature>
<evidence type="ECO:0000256" key="1">
    <source>
        <dbReference type="ARBA" id="ARBA00038215"/>
    </source>
</evidence>
<dbReference type="GeneID" id="63718140"/>
<evidence type="ECO:0000259" key="3">
    <source>
        <dbReference type="Pfam" id="PF00144"/>
    </source>
</evidence>
<gene>
    <name evidence="5" type="ORF">DCS_05497</name>
</gene>
<evidence type="ECO:0000313" key="6">
    <source>
        <dbReference type="Proteomes" id="UP000076580"/>
    </source>
</evidence>
<keyword evidence="6" id="KW-1185">Reference proteome</keyword>
<dbReference type="Pfam" id="PF00144">
    <property type="entry name" value="Beta-lactamase"/>
    <property type="match status" value="1"/>
</dbReference>